<dbReference type="EC" id="2.7.7.24" evidence="3 10"/>
<keyword evidence="8 10" id="KW-0460">Magnesium</keyword>
<dbReference type="SUPFAM" id="SSF53448">
    <property type="entry name" value="Nucleotide-diphospho-sugar transferases"/>
    <property type="match status" value="1"/>
</dbReference>
<evidence type="ECO:0000256" key="5">
    <source>
        <dbReference type="ARBA" id="ARBA00022679"/>
    </source>
</evidence>
<evidence type="ECO:0000313" key="13">
    <source>
        <dbReference type="Proteomes" id="UP000010483"/>
    </source>
</evidence>
<gene>
    <name evidence="12" type="ordered locus">Cyast_2077</name>
</gene>
<evidence type="ECO:0000256" key="3">
    <source>
        <dbReference type="ARBA" id="ARBA00012461"/>
    </source>
</evidence>
<evidence type="ECO:0000256" key="6">
    <source>
        <dbReference type="ARBA" id="ARBA00022695"/>
    </source>
</evidence>
<comment type="catalytic activity">
    <reaction evidence="9 10">
        <text>dTTP + alpha-D-glucose 1-phosphate + H(+) = dTDP-alpha-D-glucose + diphosphate</text>
        <dbReference type="Rhea" id="RHEA:15225"/>
        <dbReference type="ChEBI" id="CHEBI:15378"/>
        <dbReference type="ChEBI" id="CHEBI:33019"/>
        <dbReference type="ChEBI" id="CHEBI:37568"/>
        <dbReference type="ChEBI" id="CHEBI:57477"/>
        <dbReference type="ChEBI" id="CHEBI:58601"/>
        <dbReference type="EC" id="2.7.7.24"/>
    </reaction>
</comment>
<evidence type="ECO:0000256" key="8">
    <source>
        <dbReference type="ARBA" id="ARBA00022842"/>
    </source>
</evidence>
<dbReference type="PANTHER" id="PTHR43532">
    <property type="entry name" value="GLUCOSE-1-PHOSPHATE THYMIDYLYLTRANSFERASE"/>
    <property type="match status" value="1"/>
</dbReference>
<evidence type="ECO:0000256" key="1">
    <source>
        <dbReference type="ARBA" id="ARBA00001946"/>
    </source>
</evidence>
<sequence>MKGIILAGGSGTRLYPLTMVTSKQLLPVYDKPMIYYPLSVLMLAGIRDILIISTPRDLPNFKQLLGDGNQFGINLSYAPQPSPDGLAQAFIIGEKFIDKDSVAMILGDNIYYGNGLTKILKQAKKNAQNNQATIFGYYVNDPERFGVVEFDEYDQVISIEEKPKNPKSNYCVTGLYFYDHKVVDFARQITPSSRGELEITDLNNMYLVHGNLKVKLLGRGYAWFDTGTMDSLVEATNFVQMIEARQSIKISAPEEIAYYYQWIDQNTLLKSAIKYGKSPYGQHLQKVAEGKIIY</sequence>
<dbReference type="KEGG" id="csn:Cyast_2077"/>
<feature type="domain" description="Nucleotidyl transferase" evidence="11">
    <location>
        <begin position="2"/>
        <end position="239"/>
    </location>
</feature>
<dbReference type="PATRIC" id="fig|292563.3.peg.2171"/>
<evidence type="ECO:0000313" key="12">
    <source>
        <dbReference type="EMBL" id="AFZ48027.1"/>
    </source>
</evidence>
<evidence type="ECO:0000259" key="11">
    <source>
        <dbReference type="Pfam" id="PF00483"/>
    </source>
</evidence>
<evidence type="ECO:0000256" key="4">
    <source>
        <dbReference type="ARBA" id="ARBA00017654"/>
    </source>
</evidence>
<evidence type="ECO:0000256" key="7">
    <source>
        <dbReference type="ARBA" id="ARBA00022723"/>
    </source>
</evidence>
<dbReference type="GO" id="GO:0008879">
    <property type="term" value="F:glucose-1-phosphate thymidylyltransferase activity"/>
    <property type="evidence" value="ECO:0007669"/>
    <property type="project" value="UniProtKB-EC"/>
</dbReference>
<evidence type="ECO:0000256" key="2">
    <source>
        <dbReference type="ARBA" id="ARBA00010480"/>
    </source>
</evidence>
<dbReference type="InterPro" id="IPR005907">
    <property type="entry name" value="G1P_thy_trans_s"/>
</dbReference>
<keyword evidence="7 10" id="KW-0479">Metal-binding</keyword>
<evidence type="ECO:0000256" key="10">
    <source>
        <dbReference type="RuleBase" id="RU003706"/>
    </source>
</evidence>
<comment type="function">
    <text evidence="10">Catalyzes the formation of dTDP-glucose, from dTTP and glucose 1-phosphate, as well as its pyrophosphorolysis.</text>
</comment>
<keyword evidence="13" id="KW-1185">Reference proteome</keyword>
<dbReference type="HOGENOM" id="CLU_029499_9_0_3"/>
<name>K9YNK1_CYASC</name>
<comment type="similarity">
    <text evidence="2 10">Belongs to the glucose-1-phosphate thymidylyltransferase family.</text>
</comment>
<keyword evidence="6 10" id="KW-0548">Nucleotidyltransferase</keyword>
<dbReference type="AlphaFoldDB" id="K9YNK1"/>
<dbReference type="CDD" id="cd02538">
    <property type="entry name" value="G1P_TT_short"/>
    <property type="match status" value="1"/>
</dbReference>
<dbReference type="BioCyc" id="CSTA292563:G1353-2081-MONOMER"/>
<accession>K9YNK1</accession>
<dbReference type="EMBL" id="CP003940">
    <property type="protein sequence ID" value="AFZ48027.1"/>
    <property type="molecule type" value="Genomic_DNA"/>
</dbReference>
<dbReference type="PANTHER" id="PTHR43532:SF1">
    <property type="entry name" value="GLUCOSE-1-PHOSPHATE THYMIDYLYLTRANSFERASE 1"/>
    <property type="match status" value="1"/>
</dbReference>
<reference evidence="13" key="1">
    <citation type="journal article" date="2013" name="Proc. Natl. Acad. Sci. U.S.A.">
        <title>Improving the coverage of the cyanobacterial phylum using diversity-driven genome sequencing.</title>
        <authorList>
            <person name="Shih P.M."/>
            <person name="Wu D."/>
            <person name="Latifi A."/>
            <person name="Axen S.D."/>
            <person name="Fewer D.P."/>
            <person name="Talla E."/>
            <person name="Calteau A."/>
            <person name="Cai F."/>
            <person name="Tandeau de Marsac N."/>
            <person name="Rippka R."/>
            <person name="Herdman M."/>
            <person name="Sivonen K."/>
            <person name="Coursin T."/>
            <person name="Laurent T."/>
            <person name="Goodwin L."/>
            <person name="Nolan M."/>
            <person name="Davenport K.W."/>
            <person name="Han C.S."/>
            <person name="Rubin E.M."/>
            <person name="Eisen J.A."/>
            <person name="Woyke T."/>
            <person name="Gugger M."/>
            <person name="Kerfeld C.A."/>
        </authorList>
    </citation>
    <scope>NUCLEOTIDE SEQUENCE [LARGE SCALE GENOMIC DNA]</scope>
    <source>
        <strain evidence="13">ATCC 29140 / PCC 7202</strain>
    </source>
</reference>
<organism evidence="12 13">
    <name type="scientific">Cyanobacterium stanieri (strain ATCC 29140 / PCC 7202)</name>
    <dbReference type="NCBI Taxonomy" id="292563"/>
    <lineage>
        <taxon>Bacteria</taxon>
        <taxon>Bacillati</taxon>
        <taxon>Cyanobacteriota</taxon>
        <taxon>Cyanophyceae</taxon>
        <taxon>Oscillatoriophycideae</taxon>
        <taxon>Chroococcales</taxon>
        <taxon>Geminocystaceae</taxon>
        <taxon>Cyanobacterium</taxon>
    </lineage>
</organism>
<dbReference type="Pfam" id="PF00483">
    <property type="entry name" value="NTP_transferase"/>
    <property type="match status" value="1"/>
</dbReference>
<proteinExistence type="inferred from homology"/>
<dbReference type="InterPro" id="IPR005835">
    <property type="entry name" value="NTP_transferase_dom"/>
</dbReference>
<protein>
    <recommendedName>
        <fullName evidence="4 10">Glucose-1-phosphate thymidylyltransferase</fullName>
        <ecNumber evidence="3 10">2.7.7.24</ecNumber>
    </recommendedName>
</protein>
<dbReference type="FunFam" id="3.90.550.10:FF:000023">
    <property type="entry name" value="Glucose-1-phosphate thymidylyltransferase"/>
    <property type="match status" value="1"/>
</dbReference>
<dbReference type="Gene3D" id="3.90.550.10">
    <property type="entry name" value="Spore Coat Polysaccharide Biosynthesis Protein SpsA, Chain A"/>
    <property type="match status" value="1"/>
</dbReference>
<dbReference type="STRING" id="292563.Cyast_2077"/>
<dbReference type="GO" id="GO:0046872">
    <property type="term" value="F:metal ion binding"/>
    <property type="evidence" value="ECO:0007669"/>
    <property type="project" value="UniProtKB-KW"/>
</dbReference>
<keyword evidence="5 10" id="KW-0808">Transferase</keyword>
<dbReference type="eggNOG" id="COG1209">
    <property type="taxonomic scope" value="Bacteria"/>
</dbReference>
<dbReference type="Proteomes" id="UP000010483">
    <property type="component" value="Chromosome"/>
</dbReference>
<comment type="cofactor">
    <cofactor evidence="1">
        <name>Mg(2+)</name>
        <dbReference type="ChEBI" id="CHEBI:18420"/>
    </cofactor>
</comment>
<dbReference type="InterPro" id="IPR029044">
    <property type="entry name" value="Nucleotide-diphossugar_trans"/>
</dbReference>
<dbReference type="NCBIfam" id="TIGR01207">
    <property type="entry name" value="rmlA"/>
    <property type="match status" value="1"/>
</dbReference>
<evidence type="ECO:0000256" key="9">
    <source>
        <dbReference type="ARBA" id="ARBA00049336"/>
    </source>
</evidence>